<keyword evidence="2" id="KW-1185">Reference proteome</keyword>
<dbReference type="Gene3D" id="3.60.10.10">
    <property type="entry name" value="Endonuclease/exonuclease/phosphatase"/>
    <property type="match status" value="1"/>
</dbReference>
<dbReference type="GO" id="GO:0003824">
    <property type="term" value="F:catalytic activity"/>
    <property type="evidence" value="ECO:0007669"/>
    <property type="project" value="InterPro"/>
</dbReference>
<feature type="domain" description="Reverse transcriptase" evidence="1">
    <location>
        <begin position="602"/>
        <end position="868"/>
    </location>
</feature>
<dbReference type="InterPro" id="IPR005135">
    <property type="entry name" value="Endo/exonuclease/phosphatase"/>
</dbReference>
<protein>
    <submittedName>
        <fullName evidence="3">Reverse transcriptase domain-containing protein</fullName>
    </submittedName>
</protein>
<reference evidence="3" key="1">
    <citation type="submission" date="2022-11" db="UniProtKB">
        <authorList>
            <consortium name="WormBaseParasite"/>
        </authorList>
    </citation>
    <scope>IDENTIFICATION</scope>
</reference>
<dbReference type="InterPro" id="IPR036691">
    <property type="entry name" value="Endo/exonu/phosph_ase_sf"/>
</dbReference>
<sequence>MARAESDSKVVRQILNELQIDRCLPSAVFRLGRQRQPGSKPRPLKILFPCSAAVNEALRNKKKLVGKFKNIVVRKSLTKQELEERSKLIDLCKQKRESTKLDYVVYAGISPPIPSHTQTDFSNNIVLQNPSLNSPNLSNVTSHSIYSKFKSLKNISCIYQNCRSIRNKINELDIQIVDLKPDLVLLSETWLEDHDTHLTQLNSSKNFHIVIANRDRKFKSKGGGVAMLIRIELIAVDISVTSFKDKIRLILVYRPPNTASSLINKLLKNLQNLCENNVIIVGDFNFSANNINWDNNTALTKCGKEFLEFVTNFKFSNIITSPTHNKGSILDLLLTNNPTSICSSQIDAGLSTSDHFSILFTLKLEKPKPQKIYYRDYSNLYQLNSYLISNFNLIYEKFYISDKYEYLIALVSNLMKEYTPLRTATLKPKSIYYPLYIRKLIKHKKGLFKQFKKSNYGLDEYIKVSKTIKHLINSYKSQKIKSIVSSTKKIYTYMKNISQKYSPIPCLEHDNIFIFDDKTKCNIFSSVFARSFSNFPTFDPPELTPCKFINALDDIEFSLLDIDNILKNLPNNNCCAEDGISYTLLKACHSSITPFLSDIFRLSLDTGILPQAWKVSYITPVFKKGDKNNAENYRPISITSTICRVLERIILDSLLIHLEENNIISESQFGFLKKRSTTTQLIFTFSHWYRAVLESKNVDCAYIDLKHAFDSVPIRFLLYKLFNIGIRGKLLNWISSFLTNRTAKVKINNAFSTSFQIHSGVPQGSILGPILFLIYINDITCVIPDNINKCLFADDLKIFQVFKNTENTNSLQNALNNVYQWSSDWALEISIQKTSILHIGSKNPKYTYTLNEKELQVTSSVKDLGITFSNDLSFDLHYSIVIRKAYARAISILNHIHTSNPKIWALAFKSYVRPLLEYGTVIWSPKTKVINIKTRFI</sequence>
<dbReference type="PRINTS" id="PR01345">
    <property type="entry name" value="CERVTRCPTASE"/>
</dbReference>
<dbReference type="InterPro" id="IPR000477">
    <property type="entry name" value="RT_dom"/>
</dbReference>
<dbReference type="PROSITE" id="PS50878">
    <property type="entry name" value="RT_POL"/>
    <property type="match status" value="1"/>
</dbReference>
<dbReference type="Pfam" id="PF00078">
    <property type="entry name" value="RVT_1"/>
    <property type="match status" value="1"/>
</dbReference>
<dbReference type="WBParaSite" id="Minc3s00293g09568">
    <property type="protein sequence ID" value="Minc3s00293g09568"/>
    <property type="gene ID" value="Minc3s00293g09568"/>
</dbReference>
<dbReference type="PANTHER" id="PTHR33332">
    <property type="entry name" value="REVERSE TRANSCRIPTASE DOMAIN-CONTAINING PROTEIN"/>
    <property type="match status" value="1"/>
</dbReference>
<dbReference type="Pfam" id="PF14529">
    <property type="entry name" value="Exo_endo_phos_2"/>
    <property type="match status" value="1"/>
</dbReference>
<name>A0A914L9J4_MELIC</name>
<dbReference type="CDD" id="cd01650">
    <property type="entry name" value="RT_nLTR_like"/>
    <property type="match status" value="1"/>
</dbReference>
<accession>A0A914L9J4</accession>
<evidence type="ECO:0000259" key="1">
    <source>
        <dbReference type="PROSITE" id="PS50878"/>
    </source>
</evidence>
<evidence type="ECO:0000313" key="3">
    <source>
        <dbReference type="WBParaSite" id="Minc3s00293g09568"/>
    </source>
</evidence>
<dbReference type="AlphaFoldDB" id="A0A914L9J4"/>
<evidence type="ECO:0000313" key="2">
    <source>
        <dbReference type="Proteomes" id="UP000887563"/>
    </source>
</evidence>
<dbReference type="SUPFAM" id="SSF56672">
    <property type="entry name" value="DNA/RNA polymerases"/>
    <property type="match status" value="1"/>
</dbReference>
<dbReference type="SUPFAM" id="SSF56219">
    <property type="entry name" value="DNase I-like"/>
    <property type="match status" value="1"/>
</dbReference>
<dbReference type="Proteomes" id="UP000887563">
    <property type="component" value="Unplaced"/>
</dbReference>
<organism evidence="2 3">
    <name type="scientific">Meloidogyne incognita</name>
    <name type="common">Southern root-knot nematode worm</name>
    <name type="synonym">Oxyuris incognita</name>
    <dbReference type="NCBI Taxonomy" id="6306"/>
    <lineage>
        <taxon>Eukaryota</taxon>
        <taxon>Metazoa</taxon>
        <taxon>Ecdysozoa</taxon>
        <taxon>Nematoda</taxon>
        <taxon>Chromadorea</taxon>
        <taxon>Rhabditida</taxon>
        <taxon>Tylenchina</taxon>
        <taxon>Tylenchomorpha</taxon>
        <taxon>Tylenchoidea</taxon>
        <taxon>Meloidogynidae</taxon>
        <taxon>Meloidogyninae</taxon>
        <taxon>Meloidogyne</taxon>
        <taxon>Meloidogyne incognita group</taxon>
    </lineage>
</organism>
<dbReference type="InterPro" id="IPR043502">
    <property type="entry name" value="DNA/RNA_pol_sf"/>
</dbReference>
<proteinExistence type="predicted"/>